<feature type="transmembrane region" description="Helical" evidence="6">
    <location>
        <begin position="68"/>
        <end position="92"/>
    </location>
</feature>
<reference evidence="7" key="2">
    <citation type="submission" date="2021-04" db="EMBL/GenBank/DDBJ databases">
        <authorList>
            <person name="Podell S."/>
        </authorList>
    </citation>
    <scope>NUCLEOTIDE SEQUENCE</scope>
    <source>
        <strain evidence="7">Hildebrandi</strain>
    </source>
</reference>
<evidence type="ECO:0000313" key="7">
    <source>
        <dbReference type="EMBL" id="KAG7373300.1"/>
    </source>
</evidence>
<dbReference type="GO" id="GO:0016020">
    <property type="term" value="C:membrane"/>
    <property type="evidence" value="ECO:0007669"/>
    <property type="project" value="UniProtKB-SubCell"/>
</dbReference>
<feature type="transmembrane region" description="Helical" evidence="6">
    <location>
        <begin position="582"/>
        <end position="604"/>
    </location>
</feature>
<dbReference type="GO" id="GO:0015171">
    <property type="term" value="F:amino acid transmembrane transporter activity"/>
    <property type="evidence" value="ECO:0007669"/>
    <property type="project" value="TreeGrafter"/>
</dbReference>
<feature type="transmembrane region" description="Helical" evidence="6">
    <location>
        <begin position="348"/>
        <end position="371"/>
    </location>
</feature>
<feature type="transmembrane region" description="Helical" evidence="6">
    <location>
        <begin position="398"/>
        <end position="418"/>
    </location>
</feature>
<feature type="transmembrane region" description="Helical" evidence="6">
    <location>
        <begin position="491"/>
        <end position="508"/>
    </location>
</feature>
<feature type="transmembrane region" description="Helical" evidence="6">
    <location>
        <begin position="424"/>
        <end position="443"/>
    </location>
</feature>
<feature type="transmembrane region" description="Helical" evidence="6">
    <location>
        <begin position="514"/>
        <end position="536"/>
    </location>
</feature>
<dbReference type="OrthoDB" id="5982228at2759"/>
<keyword evidence="8" id="KW-1185">Reference proteome</keyword>
<reference evidence="7" key="1">
    <citation type="journal article" date="2021" name="Sci. Rep.">
        <title>Diploid genomic architecture of Nitzschia inconspicua, an elite biomass production diatom.</title>
        <authorList>
            <person name="Oliver A."/>
            <person name="Podell S."/>
            <person name="Pinowska A."/>
            <person name="Traller J.C."/>
            <person name="Smith S.R."/>
            <person name="McClure R."/>
            <person name="Beliaev A."/>
            <person name="Bohutskyi P."/>
            <person name="Hill E.A."/>
            <person name="Rabines A."/>
            <person name="Zheng H."/>
            <person name="Allen L.Z."/>
            <person name="Kuo A."/>
            <person name="Grigoriev I.V."/>
            <person name="Allen A.E."/>
            <person name="Hazlebeck D."/>
            <person name="Allen E.E."/>
        </authorList>
    </citation>
    <scope>NUCLEOTIDE SEQUENCE</scope>
    <source>
        <strain evidence="7">Hildebrandi</strain>
    </source>
</reference>
<feature type="transmembrane region" description="Helical" evidence="6">
    <location>
        <begin position="131"/>
        <end position="157"/>
    </location>
</feature>
<keyword evidence="2 6" id="KW-0812">Transmembrane</keyword>
<feature type="transmembrane region" description="Helical" evidence="6">
    <location>
        <begin position="610"/>
        <end position="630"/>
    </location>
</feature>
<protein>
    <submittedName>
        <fullName evidence="7">Amino acid permease</fullName>
    </submittedName>
</protein>
<proteinExistence type="predicted"/>
<evidence type="ECO:0000256" key="1">
    <source>
        <dbReference type="ARBA" id="ARBA00004141"/>
    </source>
</evidence>
<feature type="transmembrane region" description="Helical" evidence="6">
    <location>
        <begin position="303"/>
        <end position="328"/>
    </location>
</feature>
<dbReference type="PANTHER" id="PTHR43243:SF82">
    <property type="entry name" value="CATIONIC AMINO ACID TRANSPORTER C-TERMINAL DOMAIN-CONTAINING PROTEIN"/>
    <property type="match status" value="1"/>
</dbReference>
<accession>A0A9K3Q7J2</accession>
<keyword evidence="4 6" id="KW-0472">Membrane</keyword>
<feature type="region of interest" description="Disordered" evidence="5">
    <location>
        <begin position="1"/>
        <end position="22"/>
    </location>
</feature>
<evidence type="ECO:0000256" key="4">
    <source>
        <dbReference type="ARBA" id="ARBA00023136"/>
    </source>
</evidence>
<organism evidence="7 8">
    <name type="scientific">Nitzschia inconspicua</name>
    <dbReference type="NCBI Taxonomy" id="303405"/>
    <lineage>
        <taxon>Eukaryota</taxon>
        <taxon>Sar</taxon>
        <taxon>Stramenopiles</taxon>
        <taxon>Ochrophyta</taxon>
        <taxon>Bacillariophyta</taxon>
        <taxon>Bacillariophyceae</taxon>
        <taxon>Bacillariophycidae</taxon>
        <taxon>Bacillariales</taxon>
        <taxon>Bacillariaceae</taxon>
        <taxon>Nitzschia</taxon>
    </lineage>
</organism>
<comment type="subcellular location">
    <subcellularLocation>
        <location evidence="1">Membrane</location>
        <topology evidence="1">Multi-pass membrane protein</topology>
    </subcellularLocation>
</comment>
<dbReference type="EMBL" id="JAGRRH010000002">
    <property type="protein sequence ID" value="KAG7373300.1"/>
    <property type="molecule type" value="Genomic_DNA"/>
</dbReference>
<evidence type="ECO:0000256" key="3">
    <source>
        <dbReference type="ARBA" id="ARBA00022989"/>
    </source>
</evidence>
<feature type="transmembrane region" description="Helical" evidence="6">
    <location>
        <begin position="235"/>
        <end position="254"/>
    </location>
</feature>
<evidence type="ECO:0000256" key="2">
    <source>
        <dbReference type="ARBA" id="ARBA00022692"/>
    </source>
</evidence>
<name>A0A9K3Q7J2_9STRA</name>
<dbReference type="Proteomes" id="UP000693970">
    <property type="component" value="Unassembled WGS sequence"/>
</dbReference>
<evidence type="ECO:0000313" key="8">
    <source>
        <dbReference type="Proteomes" id="UP000693970"/>
    </source>
</evidence>
<feature type="transmembrane region" description="Helical" evidence="6">
    <location>
        <begin position="260"/>
        <end position="282"/>
    </location>
</feature>
<dbReference type="InterPro" id="IPR002293">
    <property type="entry name" value="AA/rel_permease1"/>
</dbReference>
<dbReference type="Pfam" id="PF13520">
    <property type="entry name" value="AA_permease_2"/>
    <property type="match status" value="1"/>
</dbReference>
<keyword evidence="3 6" id="KW-1133">Transmembrane helix</keyword>
<comment type="caution">
    <text evidence="7">The sequence shown here is derived from an EMBL/GenBank/DDBJ whole genome shotgun (WGS) entry which is preliminary data.</text>
</comment>
<feature type="transmembrane region" description="Helical" evidence="6">
    <location>
        <begin position="203"/>
        <end position="223"/>
    </location>
</feature>
<gene>
    <name evidence="7" type="ORF">IV203_034024</name>
</gene>
<feature type="transmembrane region" description="Helical" evidence="6">
    <location>
        <begin position="98"/>
        <end position="119"/>
    </location>
</feature>
<evidence type="ECO:0000256" key="5">
    <source>
        <dbReference type="SAM" id="MobiDB-lite"/>
    </source>
</evidence>
<sequence length="671" mass="72698">MLQASPLHKSPSPPLERRPQIHGPWNRKSISLILKQHGNPPCSVVQNLAGGSQDWDPSSICHPHHYSLLDLISMGVGGTVGSGIFVLTGFIAHHFAGPATFVSFLLSGCAALCSGLCYAEWSWRVPVEGSTYVYSFIALGEYAAVMAGACLTLEYGISGAAVARSWGDKALEWMRVELGWTDLAAKLGGGGNNGENNEKSETFFNPLAGLISLLAVVVLSCGVQESKRVTNIFTITKLLLVLFMIVGGFILFDAQNLKPLLPASLGASGVARGATSSFFGYLGFDEVCCLANEARNPADMPKAVLWTLAIVTVIYVLASIALCGMQDYEYISDTSGFPAAFADRGVEWAAQLTAAGEVLTLPVVVLISLLAQPRLFAAMAKDGLLPAIFAKQNADGNFVWGNVLSGVPMMFLATFVPFSWMDDAISVGILFAFNMTNTALILMKCNSFHDALDINPLSDAQDCNDDEGEGIVVVPTLFNQRQKLLSLPQHLLCYHCIALLAGISSSHLETSGGNAAVTTVVQGGAAVAALSFAVYIHRKFPSTGRFGDWSLHSRQQKIFAPDETDYPEEYVYHRPALSLAEVLPFEVPLVPFLPLLGVFVNWFLIAQLDWYGILLLLLFLTIISVLYLWCVNGSQKHAVEHSNHQTRYDRVDVNESEGGRVLLREFSLPKR</sequence>
<dbReference type="AlphaFoldDB" id="A0A9K3Q7J2"/>
<dbReference type="PANTHER" id="PTHR43243">
    <property type="entry name" value="INNER MEMBRANE TRANSPORTER YGJI-RELATED"/>
    <property type="match status" value="1"/>
</dbReference>
<evidence type="ECO:0000256" key="6">
    <source>
        <dbReference type="SAM" id="Phobius"/>
    </source>
</evidence>